<dbReference type="AlphaFoldDB" id="S9TD86"/>
<accession>S9TD86</accession>
<dbReference type="Proteomes" id="UP000015354">
    <property type="component" value="Unassembled WGS sequence"/>
</dbReference>
<comment type="caution">
    <text evidence="1">The sequence shown here is derived from an EMBL/GenBank/DDBJ whole genome shotgun (WGS) entry which is preliminary data.</text>
</comment>
<organism evidence="1 2">
    <name type="scientific">Strigomonas culicis</name>
    <dbReference type="NCBI Taxonomy" id="28005"/>
    <lineage>
        <taxon>Eukaryota</taxon>
        <taxon>Discoba</taxon>
        <taxon>Euglenozoa</taxon>
        <taxon>Kinetoplastea</taxon>
        <taxon>Metakinetoplastina</taxon>
        <taxon>Trypanosomatida</taxon>
        <taxon>Trypanosomatidae</taxon>
        <taxon>Strigomonadinae</taxon>
        <taxon>Strigomonas</taxon>
    </lineage>
</organism>
<dbReference type="OrthoDB" id="273163at2759"/>
<protein>
    <submittedName>
        <fullName evidence="1">Uncharacterized protein</fullName>
    </submittedName>
</protein>
<sequence length="191" mass="19516">MKPVPNSAVTLSAAAAAASAPASTAPAPPARRATAEAATAASAGPRDTNVVQLRIRVDLTVARVAYGMLAGKALCSPTVGYVEVAVPTRDADPFFATAAPPAVAAGKRARSAETTPETATLMACYQPQEGCLLAGEAVMVVAEPGALCAIAVRVPRPSRGTFDLVDDEHLGKKQWKCVRFTKEEVAAASTS</sequence>
<gene>
    <name evidence="1" type="ORF">STCU_11634</name>
</gene>
<dbReference type="EMBL" id="ATMH01011612">
    <property type="protein sequence ID" value="EPY15982.1"/>
    <property type="molecule type" value="Genomic_DNA"/>
</dbReference>
<reference evidence="1 2" key="1">
    <citation type="journal article" date="2013" name="PLoS ONE">
        <title>Predicting the Proteins of Angomonas deanei, Strigomonas culicis and Their Respective Endosymbionts Reveals New Aspects of the Trypanosomatidae Family.</title>
        <authorList>
            <person name="Motta M.C."/>
            <person name="Martins A.C."/>
            <person name="de Souza S.S."/>
            <person name="Catta-Preta C.M."/>
            <person name="Silva R."/>
            <person name="Klein C.C."/>
            <person name="de Almeida L.G."/>
            <person name="de Lima Cunha O."/>
            <person name="Ciapina L.P."/>
            <person name="Brocchi M."/>
            <person name="Colabardini A.C."/>
            <person name="de Araujo Lima B."/>
            <person name="Machado C.R."/>
            <person name="de Almeida Soares C.M."/>
            <person name="Probst C.M."/>
            <person name="de Menezes C.B."/>
            <person name="Thompson C.E."/>
            <person name="Bartholomeu D.C."/>
            <person name="Gradia D.F."/>
            <person name="Pavoni D.P."/>
            <person name="Grisard E.C."/>
            <person name="Fantinatti-Garboggini F."/>
            <person name="Marchini F.K."/>
            <person name="Rodrigues-Luiz G.F."/>
            <person name="Wagner G."/>
            <person name="Goldman G.H."/>
            <person name="Fietto J.L."/>
            <person name="Elias M.C."/>
            <person name="Goldman M.H."/>
            <person name="Sagot M.F."/>
            <person name="Pereira M."/>
            <person name="Stoco P.H."/>
            <person name="de Mendonca-Neto R.P."/>
            <person name="Teixeira S.M."/>
            <person name="Maciel T.E."/>
            <person name="de Oliveira Mendes T.A."/>
            <person name="Urmenyi T.P."/>
            <person name="de Souza W."/>
            <person name="Schenkman S."/>
            <person name="de Vasconcelos A.T."/>
        </authorList>
    </citation>
    <scope>NUCLEOTIDE SEQUENCE [LARGE SCALE GENOMIC DNA]</scope>
</reference>
<keyword evidence="2" id="KW-1185">Reference proteome</keyword>
<evidence type="ECO:0000313" key="1">
    <source>
        <dbReference type="EMBL" id="EPY15982.1"/>
    </source>
</evidence>
<evidence type="ECO:0000313" key="2">
    <source>
        <dbReference type="Proteomes" id="UP000015354"/>
    </source>
</evidence>
<proteinExistence type="predicted"/>
<name>S9TD86_9TRYP</name>